<dbReference type="InterPro" id="IPR036179">
    <property type="entry name" value="Ig-like_dom_sf"/>
</dbReference>
<dbReference type="Proteomes" id="UP001155660">
    <property type="component" value="Chromosome A3"/>
</dbReference>
<gene>
    <name evidence="3" type="primary">LOC109065776</name>
</gene>
<accession>A0A9Q9WW21</accession>
<proteinExistence type="predicted"/>
<dbReference type="InterPro" id="IPR003597">
    <property type="entry name" value="Ig_C1-set"/>
</dbReference>
<name>A0A9Q9WW21_CYPCA</name>
<reference evidence="3" key="1">
    <citation type="submission" date="2025-08" db="UniProtKB">
        <authorList>
            <consortium name="RefSeq"/>
        </authorList>
    </citation>
    <scope>IDENTIFICATION</scope>
    <source>
        <tissue evidence="3">Muscle</tissue>
    </source>
</reference>
<keyword evidence="1" id="KW-0732">Signal</keyword>
<dbReference type="AlphaFoldDB" id="A0A9Q9WW21"/>
<dbReference type="SMART" id="SM00407">
    <property type="entry name" value="IGc1"/>
    <property type="match status" value="1"/>
</dbReference>
<dbReference type="RefSeq" id="XP_042590627.1">
    <property type="nucleotide sequence ID" value="XM_042734693.1"/>
</dbReference>
<dbReference type="OrthoDB" id="9945861at2759"/>
<feature type="domain" description="Ig-like" evidence="2">
    <location>
        <begin position="128"/>
        <end position="223"/>
    </location>
</feature>
<evidence type="ECO:0000313" key="3">
    <source>
        <dbReference type="RefSeq" id="XP_042590627.1"/>
    </source>
</evidence>
<dbReference type="Gene3D" id="2.60.40.10">
    <property type="entry name" value="Immunoglobulins"/>
    <property type="match status" value="1"/>
</dbReference>
<dbReference type="SUPFAM" id="SSF48726">
    <property type="entry name" value="Immunoglobulin"/>
    <property type="match status" value="1"/>
</dbReference>
<dbReference type="InterPro" id="IPR007110">
    <property type="entry name" value="Ig-like_dom"/>
</dbReference>
<evidence type="ECO:0000256" key="1">
    <source>
        <dbReference type="SAM" id="SignalP"/>
    </source>
</evidence>
<organism evidence="3">
    <name type="scientific">Cyprinus carpio</name>
    <name type="common">Common carp</name>
    <dbReference type="NCBI Taxonomy" id="7962"/>
    <lineage>
        <taxon>Eukaryota</taxon>
        <taxon>Metazoa</taxon>
        <taxon>Chordata</taxon>
        <taxon>Craniata</taxon>
        <taxon>Vertebrata</taxon>
        <taxon>Euteleostomi</taxon>
        <taxon>Actinopterygii</taxon>
        <taxon>Neopterygii</taxon>
        <taxon>Teleostei</taxon>
        <taxon>Ostariophysi</taxon>
        <taxon>Cypriniformes</taxon>
        <taxon>Cyprinidae</taxon>
        <taxon>Cyprininae</taxon>
        <taxon>Cyprinus</taxon>
    </lineage>
</organism>
<evidence type="ECO:0000259" key="2">
    <source>
        <dbReference type="PROSITE" id="PS50835"/>
    </source>
</evidence>
<dbReference type="Pfam" id="PF07654">
    <property type="entry name" value="C1-set"/>
    <property type="match status" value="1"/>
</dbReference>
<feature type="signal peptide" evidence="1">
    <location>
        <begin position="1"/>
        <end position="16"/>
    </location>
</feature>
<dbReference type="InterPro" id="IPR013783">
    <property type="entry name" value="Ig-like_fold"/>
</dbReference>
<sequence length="235" mass="26591">MCLLWLLLFLLVSAQCQTLFDKFSLELKPPNERELFVNDKVVLEVVVSGDKCQSAEKASVACKVKNESVSGNIHFSQDTSPFIRVKNVTVDANKWFDGEPVTCTIHDPNNNRDFQWEIRFDKGDGQKPSVFIYKPDFIDTDQTRVSLVCEVTSPKLGNVYIMWKVDNEPYRKGLTSAPIHQPNSTSVLSILTLSKQEYAKFNIITCAVIHANMNNRRAPLQVSAFQSKQPELSCD</sequence>
<dbReference type="KEGG" id="ccar:109065776"/>
<protein>
    <submittedName>
        <fullName evidence="3">Uncharacterized protein LOC109065776</fullName>
    </submittedName>
</protein>
<dbReference type="PROSITE" id="PS50835">
    <property type="entry name" value="IG_LIKE"/>
    <property type="match status" value="1"/>
</dbReference>
<dbReference type="GeneID" id="109065776"/>
<feature type="chain" id="PRO_5040397502" evidence="1">
    <location>
        <begin position="17"/>
        <end position="235"/>
    </location>
</feature>